<comment type="domain">
    <text evidence="8">The N-terminal region contains the highly conserved SGGXDS motif, predicted to be a P-loop motif involved in ATP binding.</text>
</comment>
<evidence type="ECO:0000256" key="8">
    <source>
        <dbReference type="HAMAP-Rule" id="MF_01161"/>
    </source>
</evidence>
<keyword evidence="5 8" id="KW-0547">Nucleotide-binding</keyword>
<protein>
    <recommendedName>
        <fullName evidence="8">tRNA(Ile)-lysidine synthase</fullName>
        <ecNumber evidence="8">6.3.4.19</ecNumber>
    </recommendedName>
    <alternativeName>
        <fullName evidence="8">tRNA(Ile)-2-lysyl-cytidine synthase</fullName>
    </alternativeName>
    <alternativeName>
        <fullName evidence="8">tRNA(Ile)-lysidine synthetase</fullName>
    </alternativeName>
</protein>
<keyword evidence="6 8" id="KW-0067">ATP-binding</keyword>
<dbReference type="SUPFAM" id="SSF52402">
    <property type="entry name" value="Adenine nucleotide alpha hydrolases-like"/>
    <property type="match status" value="1"/>
</dbReference>
<evidence type="ECO:0000313" key="11">
    <source>
        <dbReference type="Proteomes" id="UP000095409"/>
    </source>
</evidence>
<comment type="catalytic activity">
    <reaction evidence="7 8">
        <text>cytidine(34) in tRNA(Ile2) + L-lysine + ATP = lysidine(34) in tRNA(Ile2) + AMP + diphosphate + H(+)</text>
        <dbReference type="Rhea" id="RHEA:43744"/>
        <dbReference type="Rhea" id="RHEA-COMP:10625"/>
        <dbReference type="Rhea" id="RHEA-COMP:10670"/>
        <dbReference type="ChEBI" id="CHEBI:15378"/>
        <dbReference type="ChEBI" id="CHEBI:30616"/>
        <dbReference type="ChEBI" id="CHEBI:32551"/>
        <dbReference type="ChEBI" id="CHEBI:33019"/>
        <dbReference type="ChEBI" id="CHEBI:82748"/>
        <dbReference type="ChEBI" id="CHEBI:83665"/>
        <dbReference type="ChEBI" id="CHEBI:456215"/>
        <dbReference type="EC" id="6.3.4.19"/>
    </reaction>
</comment>
<dbReference type="HAMAP" id="MF_01161">
    <property type="entry name" value="tRNA_Ile_lys_synt"/>
    <property type="match status" value="1"/>
</dbReference>
<dbReference type="GO" id="GO:0005737">
    <property type="term" value="C:cytoplasm"/>
    <property type="evidence" value="ECO:0007669"/>
    <property type="project" value="UniProtKB-SubCell"/>
</dbReference>
<feature type="binding site" evidence="8">
    <location>
        <begin position="30"/>
        <end position="35"/>
    </location>
    <ligand>
        <name>ATP</name>
        <dbReference type="ChEBI" id="CHEBI:30616"/>
    </ligand>
</feature>
<dbReference type="Pfam" id="PF11734">
    <property type="entry name" value="TilS_C"/>
    <property type="match status" value="1"/>
</dbReference>
<accession>A0A174BSR0</accession>
<comment type="subcellular location">
    <subcellularLocation>
        <location evidence="1 8">Cytoplasm</location>
    </subcellularLocation>
</comment>
<evidence type="ECO:0000256" key="3">
    <source>
        <dbReference type="ARBA" id="ARBA00022598"/>
    </source>
</evidence>
<dbReference type="InterPro" id="IPR012094">
    <property type="entry name" value="tRNA_Ile_lys_synt"/>
</dbReference>
<gene>
    <name evidence="8 10" type="primary">tilS</name>
    <name evidence="10" type="ORF">ERS852394_01349</name>
</gene>
<dbReference type="InterPro" id="IPR012795">
    <property type="entry name" value="tRNA_Ile_lys_synt_N"/>
</dbReference>
<evidence type="ECO:0000313" key="10">
    <source>
        <dbReference type="EMBL" id="CUO03647.1"/>
    </source>
</evidence>
<dbReference type="EC" id="6.3.4.19" evidence="8"/>
<dbReference type="Gene3D" id="3.40.50.620">
    <property type="entry name" value="HUPs"/>
    <property type="match status" value="1"/>
</dbReference>
<organism evidence="10 11">
    <name type="scientific">Blautia obeum</name>
    <dbReference type="NCBI Taxonomy" id="40520"/>
    <lineage>
        <taxon>Bacteria</taxon>
        <taxon>Bacillati</taxon>
        <taxon>Bacillota</taxon>
        <taxon>Clostridia</taxon>
        <taxon>Lachnospirales</taxon>
        <taxon>Lachnospiraceae</taxon>
        <taxon>Blautia</taxon>
    </lineage>
</organism>
<dbReference type="PANTHER" id="PTHR43033:SF1">
    <property type="entry name" value="TRNA(ILE)-LYSIDINE SYNTHASE-RELATED"/>
    <property type="match status" value="1"/>
</dbReference>
<dbReference type="InterPro" id="IPR011063">
    <property type="entry name" value="TilS/TtcA_N"/>
</dbReference>
<comment type="similarity">
    <text evidence="8">Belongs to the tRNA(Ile)-lysidine synthase family.</text>
</comment>
<dbReference type="RefSeq" id="WP_055065974.1">
    <property type="nucleotide sequence ID" value="NZ_CYZD01000005.1"/>
</dbReference>
<sequence length="471" mass="53886">MYKDTLQKVKRFMTETGMLQNCSEIILGVSGGPDSMTMLHILNELRDEFGYRLRVVHVNHGIRGKEALRDQQMVEKICSEWKIPCAVYNYDVPALALSWKMGTEEAGRKVRRIAFEKEKENAVAIPEQVRVALAHNQNDMAETMLHHLARGTGIRGLCSLKPLNGEIIRPLLCLERSEIVNYVEENSIQTVLDSSNMEDDYTRNRIRRHILPLIEQEVNPRAVTHMAEASEIFGQAEAYFTKLAGEMAAGYRKAKDRYVLDHEFFKKETIIQTYVIREILEVTGGHQSDLTSGHIKQIRNLYGMQTGRKADLPYELEASRVYEGVRIRKKNMIAESDSETEELKIQNLVVPGETKWKQGCFTAKIYSYNGEKILEKKYTKWFDCDKINCELTVRTRRSGDYMAVSQSGGHKKLTRCMIDDKIPGELRGKLPLVVDGNEVLWIVGGRINERYKITSETGRVLEITYQGGNVQ</sequence>
<dbReference type="SMART" id="SM00977">
    <property type="entry name" value="TilS_C"/>
    <property type="match status" value="1"/>
</dbReference>
<keyword evidence="2 8" id="KW-0963">Cytoplasm</keyword>
<dbReference type="NCBIfam" id="TIGR02433">
    <property type="entry name" value="lysidine_TilS_C"/>
    <property type="match status" value="1"/>
</dbReference>
<dbReference type="InterPro" id="IPR014729">
    <property type="entry name" value="Rossmann-like_a/b/a_fold"/>
</dbReference>
<evidence type="ECO:0000256" key="4">
    <source>
        <dbReference type="ARBA" id="ARBA00022694"/>
    </source>
</evidence>
<evidence type="ECO:0000256" key="6">
    <source>
        <dbReference type="ARBA" id="ARBA00022840"/>
    </source>
</evidence>
<dbReference type="PANTHER" id="PTHR43033">
    <property type="entry name" value="TRNA(ILE)-LYSIDINE SYNTHASE-RELATED"/>
    <property type="match status" value="1"/>
</dbReference>
<dbReference type="SUPFAM" id="SSF56037">
    <property type="entry name" value="PheT/TilS domain"/>
    <property type="match status" value="1"/>
</dbReference>
<dbReference type="Pfam" id="PF01171">
    <property type="entry name" value="ATP_bind_3"/>
    <property type="match status" value="1"/>
</dbReference>
<dbReference type="GO" id="GO:0005524">
    <property type="term" value="F:ATP binding"/>
    <property type="evidence" value="ECO:0007669"/>
    <property type="project" value="UniProtKB-UniRule"/>
</dbReference>
<evidence type="ECO:0000256" key="5">
    <source>
        <dbReference type="ARBA" id="ARBA00022741"/>
    </source>
</evidence>
<dbReference type="GO" id="GO:0006400">
    <property type="term" value="P:tRNA modification"/>
    <property type="evidence" value="ECO:0007669"/>
    <property type="project" value="UniProtKB-UniRule"/>
</dbReference>
<dbReference type="NCBIfam" id="TIGR02432">
    <property type="entry name" value="lysidine_TilS_N"/>
    <property type="match status" value="1"/>
</dbReference>
<reference evidence="10 11" key="1">
    <citation type="submission" date="2015-09" db="EMBL/GenBank/DDBJ databases">
        <authorList>
            <consortium name="Pathogen Informatics"/>
        </authorList>
    </citation>
    <scope>NUCLEOTIDE SEQUENCE [LARGE SCALE GENOMIC DNA]</scope>
    <source>
        <strain evidence="10 11">2789STDY5608837</strain>
    </source>
</reference>
<dbReference type="GO" id="GO:0032267">
    <property type="term" value="F:tRNA(Ile)-lysidine synthase activity"/>
    <property type="evidence" value="ECO:0007669"/>
    <property type="project" value="UniProtKB-EC"/>
</dbReference>
<dbReference type="InterPro" id="IPR012796">
    <property type="entry name" value="Lysidine-tRNA-synth_C"/>
</dbReference>
<proteinExistence type="inferred from homology"/>
<dbReference type="CDD" id="cd01992">
    <property type="entry name" value="TilS_N"/>
    <property type="match status" value="1"/>
</dbReference>
<comment type="function">
    <text evidence="8">Ligates lysine onto the cytidine present at position 34 of the AUA codon-specific tRNA(Ile) that contains the anticodon CAU, in an ATP-dependent manner. Cytidine is converted to lysidine, thus changing the amino acid specificity of the tRNA from methionine to isoleucine.</text>
</comment>
<keyword evidence="4 8" id="KW-0819">tRNA processing</keyword>
<evidence type="ECO:0000256" key="7">
    <source>
        <dbReference type="ARBA" id="ARBA00048539"/>
    </source>
</evidence>
<feature type="domain" description="Lysidine-tRNA(Ile) synthetase C-terminal" evidence="9">
    <location>
        <begin position="391"/>
        <end position="463"/>
    </location>
</feature>
<dbReference type="Proteomes" id="UP000095409">
    <property type="component" value="Unassembled WGS sequence"/>
</dbReference>
<name>A0A174BSR0_9FIRM</name>
<dbReference type="AlphaFoldDB" id="A0A174BSR0"/>
<evidence type="ECO:0000256" key="1">
    <source>
        <dbReference type="ARBA" id="ARBA00004496"/>
    </source>
</evidence>
<keyword evidence="3 8" id="KW-0436">Ligase</keyword>
<dbReference type="EMBL" id="CYZD01000005">
    <property type="protein sequence ID" value="CUO03647.1"/>
    <property type="molecule type" value="Genomic_DNA"/>
</dbReference>
<evidence type="ECO:0000259" key="9">
    <source>
        <dbReference type="SMART" id="SM00977"/>
    </source>
</evidence>
<evidence type="ECO:0000256" key="2">
    <source>
        <dbReference type="ARBA" id="ARBA00022490"/>
    </source>
</evidence>